<dbReference type="InterPro" id="IPR012910">
    <property type="entry name" value="Plug_dom"/>
</dbReference>
<evidence type="ECO:0000256" key="4">
    <source>
        <dbReference type="ARBA" id="ARBA00022692"/>
    </source>
</evidence>
<dbReference type="Gene3D" id="2.40.170.20">
    <property type="entry name" value="TonB-dependent receptor, beta-barrel domain"/>
    <property type="match status" value="1"/>
</dbReference>
<name>A0A258DEL0_CAUVI</name>
<feature type="signal peptide" evidence="11">
    <location>
        <begin position="1"/>
        <end position="22"/>
    </location>
</feature>
<dbReference type="EMBL" id="NCDQ01000022">
    <property type="protein sequence ID" value="OYX05812.1"/>
    <property type="molecule type" value="Genomic_DNA"/>
</dbReference>
<sequence length="681" mass="74780">MMTKTMLLASAAAILLASAAQAADLTPEQVAAQAEAAQRGVLIFQPDFFAAQRPNTALEMVQRVPGFSVQDGSGARGFEGAVGNILINGARPASKNDTGSNVLSRTQANRVERIELIRGGAPGVDMQGYSVVVNVILKKGANRQSILTWNTSQFDGGRDLYGGSYQFTATNGDKSWGVTLNDGIGSSDSNGPGTNIRRDGTGTIIRDEKFLNDSWGGGRSIRGNYSAPLAGGKIEATARFGVGDWNQWQTLTSAVAERRSSYADEDHSGELGLTYTRPLAPNWALETRAIHSFESFESASVSDETLNGVKAAQQRFTAEGDSGESIFRALVRHDWSKTITVETGAEAAYNMLDVKQAYSVGGTAVPLPSASVKVEELRGEAFSKATWRVNPRLTLEGGLRLETSTIKQSGDAQNEKSFFYAKPRFLATWTPVANNQLRFRFERELGQLDFEDFAASSDLEDGNVYGGNVELKPEQRWISEIGYERRFWGEGIVAITYRHDEIIGVIDRLPLPGGLSAVGNIGDATLDRLSLNIVVPTDKLGIKGGRFTFRNDWNETHVKDPTTGKDRPISGVRPTQANIGFQQDLTKYKTQWGINWLPLLGQGTYDVDQTSVWRGAQYYEAFAEYKPTPTLAIRAQLNLWDDFSIRRTVFANRDPNRAVAFVEDRAINPRTFMSFRVRKTF</sequence>
<evidence type="ECO:0000259" key="12">
    <source>
        <dbReference type="Pfam" id="PF00593"/>
    </source>
</evidence>
<evidence type="ECO:0000256" key="1">
    <source>
        <dbReference type="ARBA" id="ARBA00004571"/>
    </source>
</evidence>
<evidence type="ECO:0000256" key="10">
    <source>
        <dbReference type="RuleBase" id="RU003357"/>
    </source>
</evidence>
<keyword evidence="7 10" id="KW-0472">Membrane</keyword>
<dbReference type="GO" id="GO:0015344">
    <property type="term" value="F:siderophore uptake transmembrane transporter activity"/>
    <property type="evidence" value="ECO:0007669"/>
    <property type="project" value="TreeGrafter"/>
</dbReference>
<evidence type="ECO:0000256" key="11">
    <source>
        <dbReference type="SAM" id="SignalP"/>
    </source>
</evidence>
<keyword evidence="3" id="KW-1134">Transmembrane beta strand</keyword>
<organism evidence="14 15">
    <name type="scientific">Caulobacter vibrioides</name>
    <name type="common">Caulobacter crescentus</name>
    <dbReference type="NCBI Taxonomy" id="155892"/>
    <lineage>
        <taxon>Bacteria</taxon>
        <taxon>Pseudomonadati</taxon>
        <taxon>Pseudomonadota</taxon>
        <taxon>Alphaproteobacteria</taxon>
        <taxon>Caulobacterales</taxon>
        <taxon>Caulobacteraceae</taxon>
        <taxon>Caulobacter</taxon>
    </lineage>
</organism>
<evidence type="ECO:0000313" key="15">
    <source>
        <dbReference type="Proteomes" id="UP000215616"/>
    </source>
</evidence>
<comment type="subcellular location">
    <subcellularLocation>
        <location evidence="1">Cell outer membrane</location>
        <topology evidence="1">Multi-pass membrane protein</topology>
    </subcellularLocation>
</comment>
<evidence type="ECO:0000256" key="7">
    <source>
        <dbReference type="ARBA" id="ARBA00023136"/>
    </source>
</evidence>
<keyword evidence="9" id="KW-0998">Cell outer membrane</keyword>
<comment type="caution">
    <text evidence="14">The sequence shown here is derived from an EMBL/GenBank/DDBJ whole genome shotgun (WGS) entry which is preliminary data.</text>
</comment>
<evidence type="ECO:0000256" key="6">
    <source>
        <dbReference type="ARBA" id="ARBA00023077"/>
    </source>
</evidence>
<dbReference type="Pfam" id="PF07715">
    <property type="entry name" value="Plug"/>
    <property type="match status" value="1"/>
</dbReference>
<dbReference type="AlphaFoldDB" id="A0A258DEL0"/>
<evidence type="ECO:0000256" key="8">
    <source>
        <dbReference type="ARBA" id="ARBA00023170"/>
    </source>
</evidence>
<dbReference type="InterPro" id="IPR036942">
    <property type="entry name" value="Beta-barrel_TonB_sf"/>
</dbReference>
<keyword evidence="6 10" id="KW-0798">TonB box</keyword>
<keyword evidence="8 14" id="KW-0675">Receptor</keyword>
<feature type="domain" description="TonB-dependent receptor plug" evidence="13">
    <location>
        <begin position="45"/>
        <end position="121"/>
    </location>
</feature>
<dbReference type="Gene3D" id="2.170.130.10">
    <property type="entry name" value="TonB-dependent receptor, plug domain"/>
    <property type="match status" value="1"/>
</dbReference>
<dbReference type="SUPFAM" id="SSF56935">
    <property type="entry name" value="Porins"/>
    <property type="match status" value="1"/>
</dbReference>
<evidence type="ECO:0000256" key="3">
    <source>
        <dbReference type="ARBA" id="ARBA00022452"/>
    </source>
</evidence>
<keyword evidence="5 11" id="KW-0732">Signal</keyword>
<keyword evidence="4" id="KW-0812">Transmembrane</keyword>
<dbReference type="Proteomes" id="UP000215616">
    <property type="component" value="Unassembled WGS sequence"/>
</dbReference>
<dbReference type="InterPro" id="IPR039426">
    <property type="entry name" value="TonB-dep_rcpt-like"/>
</dbReference>
<dbReference type="Pfam" id="PF00593">
    <property type="entry name" value="TonB_dep_Rec_b-barrel"/>
    <property type="match status" value="1"/>
</dbReference>
<evidence type="ECO:0000256" key="5">
    <source>
        <dbReference type="ARBA" id="ARBA00022729"/>
    </source>
</evidence>
<protein>
    <submittedName>
        <fullName evidence="14">TonB-dependent receptor</fullName>
    </submittedName>
</protein>
<dbReference type="GO" id="GO:0044718">
    <property type="term" value="P:siderophore transmembrane transport"/>
    <property type="evidence" value="ECO:0007669"/>
    <property type="project" value="TreeGrafter"/>
</dbReference>
<feature type="chain" id="PRO_5012671897" evidence="11">
    <location>
        <begin position="23"/>
        <end position="681"/>
    </location>
</feature>
<dbReference type="InterPro" id="IPR000531">
    <property type="entry name" value="Beta-barrel_TonB"/>
</dbReference>
<reference evidence="14 15" key="1">
    <citation type="submission" date="2017-03" db="EMBL/GenBank/DDBJ databases">
        <title>Lifting the veil on microbial sulfur biogeochemistry in mining wastewaters.</title>
        <authorList>
            <person name="Kantor R.S."/>
            <person name="Colenbrander Nelson T."/>
            <person name="Marshall S."/>
            <person name="Bennett D."/>
            <person name="Apte S."/>
            <person name="Camacho D."/>
            <person name="Thomas B.C."/>
            <person name="Warren L.A."/>
            <person name="Banfield J.F."/>
        </authorList>
    </citation>
    <scope>NUCLEOTIDE SEQUENCE [LARGE SCALE GENOMIC DNA]</scope>
    <source>
        <strain evidence="14">32-67-7</strain>
    </source>
</reference>
<dbReference type="PANTHER" id="PTHR30069">
    <property type="entry name" value="TONB-DEPENDENT OUTER MEMBRANE RECEPTOR"/>
    <property type="match status" value="1"/>
</dbReference>
<evidence type="ECO:0000256" key="2">
    <source>
        <dbReference type="ARBA" id="ARBA00022448"/>
    </source>
</evidence>
<keyword evidence="2" id="KW-0813">Transport</keyword>
<gene>
    <name evidence="14" type="ORF">B7Z12_02485</name>
</gene>
<evidence type="ECO:0000259" key="13">
    <source>
        <dbReference type="Pfam" id="PF07715"/>
    </source>
</evidence>
<dbReference type="PANTHER" id="PTHR30069:SF29">
    <property type="entry name" value="HEMOGLOBIN AND HEMOGLOBIN-HAPTOGLOBIN-BINDING PROTEIN 1-RELATED"/>
    <property type="match status" value="1"/>
</dbReference>
<feature type="domain" description="TonB-dependent receptor-like beta-barrel" evidence="12">
    <location>
        <begin position="246"/>
        <end position="629"/>
    </location>
</feature>
<comment type="similarity">
    <text evidence="10">Belongs to the TonB-dependent receptor family.</text>
</comment>
<evidence type="ECO:0000256" key="9">
    <source>
        <dbReference type="ARBA" id="ARBA00023237"/>
    </source>
</evidence>
<dbReference type="GO" id="GO:0009279">
    <property type="term" value="C:cell outer membrane"/>
    <property type="evidence" value="ECO:0007669"/>
    <property type="project" value="UniProtKB-SubCell"/>
</dbReference>
<proteinExistence type="inferred from homology"/>
<dbReference type="InterPro" id="IPR037066">
    <property type="entry name" value="Plug_dom_sf"/>
</dbReference>
<accession>A0A258DEL0</accession>
<evidence type="ECO:0000313" key="14">
    <source>
        <dbReference type="EMBL" id="OYX05812.1"/>
    </source>
</evidence>